<dbReference type="PANTHER" id="PTHR45749:SF21">
    <property type="entry name" value="DUF4371 DOMAIN-CONTAINING PROTEIN"/>
    <property type="match status" value="1"/>
</dbReference>
<dbReference type="OrthoDB" id="10062065at2759"/>
<organism evidence="2 3">
    <name type="scientific">Acyrthosiphon pisum</name>
    <name type="common">Pea aphid</name>
    <dbReference type="NCBI Taxonomy" id="7029"/>
    <lineage>
        <taxon>Eukaryota</taxon>
        <taxon>Metazoa</taxon>
        <taxon>Ecdysozoa</taxon>
        <taxon>Arthropoda</taxon>
        <taxon>Hexapoda</taxon>
        <taxon>Insecta</taxon>
        <taxon>Pterygota</taxon>
        <taxon>Neoptera</taxon>
        <taxon>Paraneoptera</taxon>
        <taxon>Hemiptera</taxon>
        <taxon>Sternorrhyncha</taxon>
        <taxon>Aphidomorpha</taxon>
        <taxon>Aphidoidea</taxon>
        <taxon>Aphididae</taxon>
        <taxon>Macrosiphini</taxon>
        <taxon>Acyrthosiphon</taxon>
    </lineage>
</organism>
<dbReference type="Pfam" id="PF05699">
    <property type="entry name" value="Dimer_Tnp_hAT"/>
    <property type="match status" value="1"/>
</dbReference>
<name>A0A8R2AYJ3_ACYPI</name>
<protein>
    <recommendedName>
        <fullName evidence="1">HAT C-terminal dimerisation domain-containing protein</fullName>
    </recommendedName>
</protein>
<evidence type="ECO:0000259" key="1">
    <source>
        <dbReference type="Pfam" id="PF05699"/>
    </source>
</evidence>
<evidence type="ECO:0000313" key="3">
    <source>
        <dbReference type="Proteomes" id="UP000007819"/>
    </source>
</evidence>
<dbReference type="RefSeq" id="XP_008179341.1">
    <property type="nucleotide sequence ID" value="XM_008181119.1"/>
</dbReference>
<dbReference type="GO" id="GO:0046983">
    <property type="term" value="F:protein dimerization activity"/>
    <property type="evidence" value="ECO:0007669"/>
    <property type="project" value="InterPro"/>
</dbReference>
<proteinExistence type="predicted"/>
<dbReference type="AlphaFoldDB" id="A0A8R2AYJ3"/>
<evidence type="ECO:0000313" key="2">
    <source>
        <dbReference type="EnsemblMetazoa" id="XP_008179341.1"/>
    </source>
</evidence>
<reference evidence="2" key="2">
    <citation type="submission" date="2022-06" db="UniProtKB">
        <authorList>
            <consortium name="EnsemblMetazoa"/>
        </authorList>
    </citation>
    <scope>IDENTIFICATION</scope>
</reference>
<keyword evidence="3" id="KW-1185">Reference proteome</keyword>
<dbReference type="InterPro" id="IPR008906">
    <property type="entry name" value="HATC_C_dom"/>
</dbReference>
<dbReference type="SUPFAM" id="SSF53098">
    <property type="entry name" value="Ribonuclease H-like"/>
    <property type="match status" value="1"/>
</dbReference>
<accession>A0A8R2AYJ3</accession>
<feature type="domain" description="HAT C-terminal dimerisation" evidence="1">
    <location>
        <begin position="468"/>
        <end position="516"/>
    </location>
</feature>
<reference evidence="3" key="1">
    <citation type="submission" date="2010-06" db="EMBL/GenBank/DDBJ databases">
        <authorList>
            <person name="Jiang H."/>
            <person name="Abraham K."/>
            <person name="Ali S."/>
            <person name="Alsbrooks S.L."/>
            <person name="Anim B.N."/>
            <person name="Anosike U.S."/>
            <person name="Attaway T."/>
            <person name="Bandaranaike D.P."/>
            <person name="Battles P.K."/>
            <person name="Bell S.N."/>
            <person name="Bell A.V."/>
            <person name="Beltran B."/>
            <person name="Bickham C."/>
            <person name="Bustamante Y."/>
            <person name="Caleb T."/>
            <person name="Canada A."/>
            <person name="Cardenas V."/>
            <person name="Carter K."/>
            <person name="Chacko J."/>
            <person name="Chandrabose M.N."/>
            <person name="Chavez D."/>
            <person name="Chavez A."/>
            <person name="Chen L."/>
            <person name="Chu H.-S."/>
            <person name="Claassen K.J."/>
            <person name="Cockrell R."/>
            <person name="Collins M."/>
            <person name="Cooper J.A."/>
            <person name="Cree A."/>
            <person name="Curry S.M."/>
            <person name="Da Y."/>
            <person name="Dao M.D."/>
            <person name="Das B."/>
            <person name="Davila M.-L."/>
            <person name="Davy-Carroll L."/>
            <person name="Denson S."/>
            <person name="Dinh H."/>
            <person name="Ebong V.E."/>
            <person name="Edwards J.R."/>
            <person name="Egan A."/>
            <person name="El-Daye J."/>
            <person name="Escobedo L."/>
            <person name="Fernandez S."/>
            <person name="Fernando P.R."/>
            <person name="Flagg N."/>
            <person name="Forbes L.D."/>
            <person name="Fowler R.G."/>
            <person name="Fu Q."/>
            <person name="Gabisi R.A."/>
            <person name="Ganer J."/>
            <person name="Garbino Pronczuk A."/>
            <person name="Garcia R.M."/>
            <person name="Garner T."/>
            <person name="Garrett T.E."/>
            <person name="Gonzalez D.A."/>
            <person name="Hamid H."/>
            <person name="Hawkins E.S."/>
            <person name="Hirani K."/>
            <person name="Hogues M.E."/>
            <person name="Hollins B."/>
            <person name="Hsiao C.-H."/>
            <person name="Jabil R."/>
            <person name="James M.L."/>
            <person name="Jhangiani S.N."/>
            <person name="Johnson B."/>
            <person name="Johnson Q."/>
            <person name="Joshi V."/>
            <person name="Kalu J.B."/>
            <person name="Kam C."/>
            <person name="Kashfia A."/>
            <person name="Keebler J."/>
            <person name="Kisamo H."/>
            <person name="Kovar C.L."/>
            <person name="Lago L.A."/>
            <person name="Lai C.-Y."/>
            <person name="Laidlaw J."/>
            <person name="Lara F."/>
            <person name="Le T.-K."/>
            <person name="Lee S.L."/>
            <person name="Legall F.H."/>
            <person name="Lemon S.J."/>
            <person name="Lewis L.R."/>
            <person name="Li B."/>
            <person name="Liu Y."/>
            <person name="Liu Y.-S."/>
            <person name="Lopez J."/>
            <person name="Lozado R.J."/>
            <person name="Lu J."/>
            <person name="Madu R.C."/>
            <person name="Maheshwari M."/>
            <person name="Maheshwari R."/>
            <person name="Malloy K."/>
            <person name="Martinez E."/>
            <person name="Mathew T."/>
            <person name="Mercado I.C."/>
            <person name="Mercado C."/>
            <person name="Meyer B."/>
            <person name="Montgomery K."/>
            <person name="Morgan M.B."/>
            <person name="Munidasa M."/>
            <person name="Nazareth L.V."/>
            <person name="Nelson J."/>
            <person name="Ng B.M."/>
            <person name="Nguyen N.B."/>
            <person name="Nguyen P.Q."/>
            <person name="Nguyen T."/>
            <person name="Obregon M."/>
            <person name="Okwuonu G.O."/>
            <person name="Onwere C.G."/>
            <person name="Orozco G."/>
            <person name="Parra A."/>
            <person name="Patel S."/>
            <person name="Patil S."/>
            <person name="Perez A."/>
            <person name="Perez Y."/>
            <person name="Pham C."/>
            <person name="Primus E.L."/>
            <person name="Pu L.-L."/>
            <person name="Puazo M."/>
            <person name="Qin X."/>
            <person name="Quiroz J.B."/>
            <person name="Reese J."/>
            <person name="Richards S."/>
            <person name="Rives C.M."/>
            <person name="Robberts R."/>
            <person name="Ruiz S.J."/>
            <person name="Ruiz M.J."/>
            <person name="Santibanez J."/>
            <person name="Schneider B.W."/>
            <person name="Sisson I."/>
            <person name="Smith M."/>
            <person name="Sodergren E."/>
            <person name="Song X.-Z."/>
            <person name="Song B.B."/>
            <person name="Summersgill H."/>
            <person name="Thelus R."/>
            <person name="Thornton R.D."/>
            <person name="Trejos Z.Y."/>
            <person name="Usmani K."/>
            <person name="Vattathil S."/>
            <person name="Villasana D."/>
            <person name="Walker D.L."/>
            <person name="Wang S."/>
            <person name="Wang K."/>
            <person name="White C.S."/>
            <person name="Williams A.C."/>
            <person name="Williamson J."/>
            <person name="Wilson K."/>
            <person name="Woghiren I.O."/>
            <person name="Woodworth J.R."/>
            <person name="Worley K.C."/>
            <person name="Wright R.A."/>
            <person name="Wu W."/>
            <person name="Young L."/>
            <person name="Zhang L."/>
            <person name="Zhang J."/>
            <person name="Zhu Y."/>
            <person name="Muzny D.M."/>
            <person name="Weinstock G."/>
            <person name="Gibbs R.A."/>
        </authorList>
    </citation>
    <scope>NUCLEOTIDE SEQUENCE [LARGE SCALE GENOMIC DNA]</scope>
    <source>
        <strain evidence="3">LSR1</strain>
    </source>
</reference>
<dbReference type="InterPro" id="IPR012337">
    <property type="entry name" value="RNaseH-like_sf"/>
</dbReference>
<dbReference type="Proteomes" id="UP000007819">
    <property type="component" value="Unassembled WGS sequence"/>
</dbReference>
<dbReference type="PANTHER" id="PTHR45749">
    <property type="match status" value="1"/>
</dbReference>
<dbReference type="KEGG" id="api:103308171"/>
<sequence length="520" mass="59862">MRHEITENHVFASIKASYKEASFPVVPSLKENEMKKIVQNKEVIRHLIDIVLYLRRHCLPFRGHREGWKDDVRGNFKDLAILLAKYSPPLSCHLTEFQIRGKYTQNFVSWNRKNQLILAIATNTIKNEILNAKFFALSLYTTFDVSRKEQLSLVIRYINKILDDICKDMCLDWKTYLIGQSYDGAASMRGAYNSLQAIVKEHNSSATYVWCWAHKFNLVIVDAVSSCSQARDLFGTLETLYDYIGSSKKRVGLYSASQRKIYPGKPLRRLKRVDTTRWTSHSAALCTGFDTYDSIIDTLEDLQHDSDRISSVKASSLINYLLSERFILTSFIFKQIFELTSPLTKFLQGVNTDLLGASEYIVERFNDQSTPFYKDISLFREKRLKKVAEQSNLPTDAFDGFEMVYGKFVKADDLRQKIHKTDDIDEEIETSDNTENDIDPEDLDLATNQGNISTVFKVCHQNYLKEVFPSNYIALCICLTLPVSSSSPKRAFSKLKLIKSRLRSTMGEDRLESLICDYKH</sequence>
<dbReference type="EnsemblMetazoa" id="XM_008181119.1">
    <property type="protein sequence ID" value="XP_008179341.1"/>
    <property type="gene ID" value="LOC103308171"/>
</dbReference>
<dbReference type="GeneID" id="103308171"/>